<proteinExistence type="predicted"/>
<evidence type="ECO:0000313" key="3">
    <source>
        <dbReference type="Proteomes" id="UP001371218"/>
    </source>
</evidence>
<name>A0ABU9BPB6_9BURK</name>
<protein>
    <submittedName>
        <fullName evidence="2">SGNH/GDSL hydrolase family protein</fullName>
    </submittedName>
</protein>
<gene>
    <name evidence="2" type="ORF">AACH06_13355</name>
</gene>
<dbReference type="Gene3D" id="3.40.50.1110">
    <property type="entry name" value="SGNH hydrolase"/>
    <property type="match status" value="1"/>
</dbReference>
<feature type="domain" description="SGNH hydrolase-type esterase" evidence="1">
    <location>
        <begin position="50"/>
        <end position="228"/>
    </location>
</feature>
<keyword evidence="3" id="KW-1185">Reference proteome</keyword>
<sequence>MSLPAKVALAPLLVWQGVRVRRSALRLPEARGPRRGTAGGRDQPRLRLLVVGDSSAAGVGVGHQREALAAPLAQALAQRLGGPVAWQLIATTGHRAADALEALRGAKRLATADVMVAVLGVNDAVAMTPARSWLATLDDLHACAVERAGVLTTWHTALPPMGRFPLLPQPLRWVLGREAARLDTALARHLEGRADRRLAALPPTPPGVLPSGWVAEDGFHPGPIGYRRWAEALADQLSAGLHSVNPP</sequence>
<dbReference type="GO" id="GO:0016787">
    <property type="term" value="F:hydrolase activity"/>
    <property type="evidence" value="ECO:0007669"/>
    <property type="project" value="UniProtKB-KW"/>
</dbReference>
<dbReference type="EMBL" id="JBBUTG010000006">
    <property type="protein sequence ID" value="MEK8031808.1"/>
    <property type="molecule type" value="Genomic_DNA"/>
</dbReference>
<dbReference type="CDD" id="cd01836">
    <property type="entry name" value="FeeA_FeeB_like"/>
    <property type="match status" value="1"/>
</dbReference>
<dbReference type="InterPro" id="IPR036514">
    <property type="entry name" value="SGNH_hydro_sf"/>
</dbReference>
<dbReference type="RefSeq" id="WP_341426193.1">
    <property type="nucleotide sequence ID" value="NZ_JBBUTG010000006.1"/>
</dbReference>
<accession>A0ABU9BPB6</accession>
<comment type="caution">
    <text evidence="2">The sequence shown here is derived from an EMBL/GenBank/DDBJ whole genome shotgun (WGS) entry which is preliminary data.</text>
</comment>
<dbReference type="Proteomes" id="UP001371218">
    <property type="component" value="Unassembled WGS sequence"/>
</dbReference>
<organism evidence="2 3">
    <name type="scientific">Ideonella lacteola</name>
    <dbReference type="NCBI Taxonomy" id="2984193"/>
    <lineage>
        <taxon>Bacteria</taxon>
        <taxon>Pseudomonadati</taxon>
        <taxon>Pseudomonadota</taxon>
        <taxon>Betaproteobacteria</taxon>
        <taxon>Burkholderiales</taxon>
        <taxon>Sphaerotilaceae</taxon>
        <taxon>Ideonella</taxon>
    </lineage>
</organism>
<evidence type="ECO:0000259" key="1">
    <source>
        <dbReference type="Pfam" id="PF13472"/>
    </source>
</evidence>
<dbReference type="InterPro" id="IPR013830">
    <property type="entry name" value="SGNH_hydro"/>
</dbReference>
<dbReference type="SUPFAM" id="SSF52266">
    <property type="entry name" value="SGNH hydrolase"/>
    <property type="match status" value="1"/>
</dbReference>
<reference evidence="2 3" key="1">
    <citation type="submission" date="2024-04" db="EMBL/GenBank/DDBJ databases">
        <title>Novel species of the genus Ideonella isolated from streams.</title>
        <authorList>
            <person name="Lu H."/>
        </authorList>
    </citation>
    <scope>NUCLEOTIDE SEQUENCE [LARGE SCALE GENOMIC DNA]</scope>
    <source>
        <strain evidence="2 3">DXS29W</strain>
    </source>
</reference>
<keyword evidence="2" id="KW-0378">Hydrolase</keyword>
<evidence type="ECO:0000313" key="2">
    <source>
        <dbReference type="EMBL" id="MEK8031808.1"/>
    </source>
</evidence>
<dbReference type="Pfam" id="PF13472">
    <property type="entry name" value="Lipase_GDSL_2"/>
    <property type="match status" value="1"/>
</dbReference>